<evidence type="ECO:0000259" key="3">
    <source>
        <dbReference type="Pfam" id="PF22494"/>
    </source>
</evidence>
<dbReference type="GO" id="GO:0005509">
    <property type="term" value="F:calcium ion binding"/>
    <property type="evidence" value="ECO:0007669"/>
    <property type="project" value="InterPro"/>
</dbReference>
<comment type="caution">
    <text evidence="4">The sequence shown here is derived from an EMBL/GenBank/DDBJ whole genome shotgun (WGS) entry which is preliminary data.</text>
</comment>
<dbReference type="InterPro" id="IPR001343">
    <property type="entry name" value="Hemolysn_Ca-bd"/>
</dbReference>
<evidence type="ECO:0008006" key="6">
    <source>
        <dbReference type="Google" id="ProtNLM"/>
    </source>
</evidence>
<dbReference type="SUPFAM" id="SSF75011">
    <property type="entry name" value="3-carboxy-cis,cis-mucoante lactonizing enzyme"/>
    <property type="match status" value="1"/>
</dbReference>
<evidence type="ECO:0000256" key="1">
    <source>
        <dbReference type="SAM" id="MobiDB-lite"/>
    </source>
</evidence>
<dbReference type="Gene3D" id="2.150.10.10">
    <property type="entry name" value="Serralysin-like metalloprotease, C-terminal"/>
    <property type="match status" value="3"/>
</dbReference>
<dbReference type="PRINTS" id="PR00313">
    <property type="entry name" value="CABNDNGRPT"/>
</dbReference>
<accession>A0AAV4ZFZ2</accession>
<organism evidence="4 5">
    <name type="scientific">Methylobacterium hispanicum</name>
    <dbReference type="NCBI Taxonomy" id="270350"/>
    <lineage>
        <taxon>Bacteria</taxon>
        <taxon>Pseudomonadati</taxon>
        <taxon>Pseudomonadota</taxon>
        <taxon>Alphaproteobacteria</taxon>
        <taxon>Hyphomicrobiales</taxon>
        <taxon>Methylobacteriaceae</taxon>
        <taxon>Methylobacterium</taxon>
    </lineage>
</organism>
<dbReference type="NCBIfam" id="NF038117">
    <property type="entry name" value="choice_anch_I"/>
    <property type="match status" value="1"/>
</dbReference>
<dbReference type="RefSeq" id="WP_066919656.1">
    <property type="nucleotide sequence ID" value="NZ_BPQO01000002.1"/>
</dbReference>
<dbReference type="SUPFAM" id="SSF56219">
    <property type="entry name" value="DNase I-like"/>
    <property type="match status" value="1"/>
</dbReference>
<dbReference type="InterPro" id="IPR055188">
    <property type="entry name" value="Choice_anch_I"/>
</dbReference>
<dbReference type="InterPro" id="IPR036691">
    <property type="entry name" value="Endo/exonu/phosph_ase_sf"/>
</dbReference>
<sequence length="1706" mass="171489">MTTVPHSLAGGDFSQSWSDRALISGDDDWSAVPSIVGFRGDEITSVTGADPQTLTGDGTLTVDVNANRSDPNGFNSGGVAEFDQSNPTVALAGSGTADAPNLVVHLDATGRRNVTVAYTLRDLESGPDNAIQAVVLQYRIGSSGAWTNVPAAFVADATAGPSLTAPDTRVQATLPAEVNGQAGLQIRVITTNAVGNDEWVGVDDIAVTSQPTGGGPVTPRILGPAESLAGATTAPNGTGTLALTRLGAISASGTGTGAGGAEVVTFDPATDRLFTLNARDAVIDVTAIGSNGTLTRIGSGISLTALPGYGGANTVAVRNGVLAVGYQNADSSQNGAVALFDAASLALIGTPLSVGNLPDQLSFNAVGTKILVANEGERATVNGSPVNPTGSVSLIDLTAGAAAATVSTYDFGSLAGQEDTLRAAGVRLPSGPNAIADIEPEYTTIAGSTAYVTLQEANTVAVFDISGSAPVLTALKPLGTIDHALAGNELDASDDGPATPASIRLRNEPVLGLPMPDAIASFTAADGRVYFITANEGDARSDDSDVARLGTLPLDPTAFPNAAALKANAELGRLNVSTIDGNPDGDGDYDQIYAFGGRGISIFRQETDGTITKVRETGGEFEKIIARDAAAIFNQNQGDGSVDARSDDKGPEPEGVTVGNIAGRTYAFVGLERTGGVMVYDVTVPAEARFVTFQPPASGTTDAGPEVLTFISAADSPTGQALVVFANEVGNTTTVYQAAPALTAIPLIQGTGATSSFAGQTVTTAGVVTAVASNGFYLQDRMGDGNAATSDAVFVFTSSRPSVAVGDGATVTGQVQEFLPSGAARGSFTVTQIGGNPSIAVNTRDNALPGAVRIGGADGLTPPAADLVAGSAFWESLEGMRATVTAPLVTGPTNSFGEIFAVADGGAGATGLNERGNLLISGGTSVLGATNTQGGDLNPERIRIDPGLGVTLPQVNTGARLADVTGVVNYSFGNYEVLATAPVTVATSSLLTKTPGTLTGGAEHLLVASFNAENLDPTDGAARFATIAAEVRTKLNAPDVIALQEVQDNDGPGNTASTVTSATGTLQQLVDAIAADGGPTYAFVDNTFIGDDTNGGEPGGNIRTSFLYRTDRVGLAAGSVRTIAADGSPIAAGSYTDQQTNPDNPFFGSRPPLAADFVFNGQTVTVVSNHFTSKGGSAALFGSEQPPFNAGEVARAAQAQAVNTFVDGLLAADAQARVVVTGDLNDFGFEEPLTVLRGAATLSGYAAGGASAVLTPGGTPVLTDLQDLLPAGQRYDYVFEGNAQTLDHMLTTAALTGAAQFEAVHINADFVDQTSDHDPLLGRFRIAAGGSSGGGGDGTTPPVDNTPSAETGGQVTSATTTSDPAAAEAAAGQALQTLPEGIDLAAVDRAVEVFLAGLQGGTSVNVSTFTPTPGANDIRIEGPTDGTQTLVVLNASAVPPGTPISVNNIGFIALSGPASLVGGEGSQVVFGDNADQSMVLGPDDDTLRGGGGNDLVGSKAGNDLLYGDAGVDTVSGGIGLDTLFGGTEQDLIYGNQDADLIYGNQGADSLYGGQGDDRAFGGQGDDRLFGNLGNDVLYGNQGADMVYGNQGSDLVYGNQGADILFGGQGDDVLYGGQDNDTLVGGIGNDILVGGLGADLYRFDPGSGRDLILGFDQAGGDRIALGGQTYTVGSAQNGDALLTLSGGGVVDLAGIRASQINASYFAA</sequence>
<evidence type="ECO:0000313" key="4">
    <source>
        <dbReference type="EMBL" id="GJD86920.1"/>
    </source>
</evidence>
<dbReference type="CDD" id="cd04486">
    <property type="entry name" value="YhcR_OBF_like"/>
    <property type="match status" value="1"/>
</dbReference>
<keyword evidence="5" id="KW-1185">Reference proteome</keyword>
<dbReference type="PANTHER" id="PTHR42834">
    <property type="entry name" value="ENDONUCLEASE/EXONUCLEASE/PHOSPHATASE FAMILY PROTEIN (AFU_ORTHOLOGUE AFUA_3G09210)"/>
    <property type="match status" value="1"/>
</dbReference>
<reference evidence="4" key="2">
    <citation type="submission" date="2021-08" db="EMBL/GenBank/DDBJ databases">
        <authorList>
            <person name="Tani A."/>
            <person name="Ola A."/>
            <person name="Ogura Y."/>
            <person name="Katsura K."/>
            <person name="Hayashi T."/>
        </authorList>
    </citation>
    <scope>NUCLEOTIDE SEQUENCE</scope>
    <source>
        <strain evidence="4">DSM 16372</strain>
    </source>
</reference>
<dbReference type="Pfam" id="PF22494">
    <property type="entry name" value="choice_anch_I"/>
    <property type="match status" value="1"/>
</dbReference>
<name>A0AAV4ZFZ2_9HYPH</name>
<dbReference type="InterPro" id="IPR005135">
    <property type="entry name" value="Endo/exonuclease/phosphatase"/>
</dbReference>
<gene>
    <name evidence="4" type="ORF">BHAOGJBA_0418</name>
</gene>
<feature type="compositionally biased region" description="Polar residues" evidence="1">
    <location>
        <begin position="1342"/>
        <end position="1355"/>
    </location>
</feature>
<protein>
    <recommendedName>
        <fullName evidence="6">Endonuclease/exonuclease/phosphatase domain-containing protein</fullName>
    </recommendedName>
</protein>
<proteinExistence type="predicted"/>
<feature type="domain" description="Endonuclease/exonuclease/phosphatase" evidence="2">
    <location>
        <begin position="1008"/>
        <end position="1317"/>
    </location>
</feature>
<feature type="region of interest" description="Disordered" evidence="1">
    <location>
        <begin position="636"/>
        <end position="655"/>
    </location>
</feature>
<dbReference type="Proteomes" id="UP001055247">
    <property type="component" value="Unassembled WGS sequence"/>
</dbReference>
<dbReference type="InterPro" id="IPR018511">
    <property type="entry name" value="Hemolysin-typ_Ca-bd_CS"/>
</dbReference>
<feature type="compositionally biased region" description="Basic and acidic residues" evidence="1">
    <location>
        <begin position="642"/>
        <end position="652"/>
    </location>
</feature>
<evidence type="ECO:0000313" key="5">
    <source>
        <dbReference type="Proteomes" id="UP001055247"/>
    </source>
</evidence>
<dbReference type="Pfam" id="PF00353">
    <property type="entry name" value="HemolysinCabind"/>
    <property type="match status" value="4"/>
</dbReference>
<dbReference type="GO" id="GO:0003824">
    <property type="term" value="F:catalytic activity"/>
    <property type="evidence" value="ECO:0007669"/>
    <property type="project" value="InterPro"/>
</dbReference>
<feature type="domain" description="Choice-of-anchor I" evidence="3">
    <location>
        <begin position="258"/>
        <end position="737"/>
    </location>
</feature>
<evidence type="ECO:0000259" key="2">
    <source>
        <dbReference type="Pfam" id="PF03372"/>
    </source>
</evidence>
<dbReference type="PANTHER" id="PTHR42834:SF1">
    <property type="entry name" value="ENDONUCLEASE_EXONUCLEASE_PHOSPHATASE FAMILY PROTEIN (AFU_ORTHOLOGUE AFUA_3G09210)"/>
    <property type="match status" value="1"/>
</dbReference>
<dbReference type="Pfam" id="PF03372">
    <property type="entry name" value="Exo_endo_phos"/>
    <property type="match status" value="1"/>
</dbReference>
<dbReference type="EMBL" id="BPQO01000002">
    <property type="protein sequence ID" value="GJD86920.1"/>
    <property type="molecule type" value="Genomic_DNA"/>
</dbReference>
<dbReference type="SUPFAM" id="SSF51120">
    <property type="entry name" value="beta-Roll"/>
    <property type="match status" value="2"/>
</dbReference>
<dbReference type="Gene3D" id="3.60.10.10">
    <property type="entry name" value="Endonuclease/exonuclease/phosphatase"/>
    <property type="match status" value="1"/>
</dbReference>
<reference evidence="4" key="1">
    <citation type="journal article" date="2016" name="Front. Microbiol.">
        <title>Genome Sequence of the Piezophilic, Mesophilic Sulfate-Reducing Bacterium Desulfovibrio indicus J2T.</title>
        <authorList>
            <person name="Cao J."/>
            <person name="Maignien L."/>
            <person name="Shao Z."/>
            <person name="Alain K."/>
            <person name="Jebbar M."/>
        </authorList>
    </citation>
    <scope>NUCLEOTIDE SEQUENCE</scope>
    <source>
        <strain evidence="4">DSM 16372</strain>
    </source>
</reference>
<dbReference type="PROSITE" id="PS00330">
    <property type="entry name" value="HEMOLYSIN_CALCIUM"/>
    <property type="match status" value="2"/>
</dbReference>
<feature type="compositionally biased region" description="Low complexity" evidence="1">
    <location>
        <begin position="1356"/>
        <end position="1371"/>
    </location>
</feature>
<dbReference type="InterPro" id="IPR011049">
    <property type="entry name" value="Serralysin-like_metalloprot_C"/>
</dbReference>
<feature type="region of interest" description="Disordered" evidence="1">
    <location>
        <begin position="1326"/>
        <end position="1371"/>
    </location>
</feature>